<dbReference type="InterPro" id="IPR000330">
    <property type="entry name" value="SNF2_N"/>
</dbReference>
<dbReference type="Pfam" id="PF00176">
    <property type="entry name" value="SNF2-rel_dom"/>
    <property type="match status" value="1"/>
</dbReference>
<feature type="domain" description="Helicase C-terminal" evidence="6">
    <location>
        <begin position="372"/>
        <end position="533"/>
    </location>
</feature>
<dbReference type="EMBL" id="LDAU01000140">
    <property type="protein sequence ID" value="KRX03262.1"/>
    <property type="molecule type" value="Genomic_DNA"/>
</dbReference>
<reference evidence="7 8" key="1">
    <citation type="journal article" date="2015" name="Sci. Rep.">
        <title>Genome of the facultative scuticociliatosis pathogen Pseudocohnilembus persalinus provides insight into its virulence through horizontal gene transfer.</title>
        <authorList>
            <person name="Xiong J."/>
            <person name="Wang G."/>
            <person name="Cheng J."/>
            <person name="Tian M."/>
            <person name="Pan X."/>
            <person name="Warren A."/>
            <person name="Jiang C."/>
            <person name="Yuan D."/>
            <person name="Miao W."/>
        </authorList>
    </citation>
    <scope>NUCLEOTIDE SEQUENCE [LARGE SCALE GENOMIC DNA]</scope>
    <source>
        <strain evidence="7">36N120E</strain>
    </source>
</reference>
<dbReference type="GO" id="GO:0031297">
    <property type="term" value="P:replication fork processing"/>
    <property type="evidence" value="ECO:0007669"/>
    <property type="project" value="TreeGrafter"/>
</dbReference>
<proteinExistence type="predicted"/>
<evidence type="ECO:0000256" key="1">
    <source>
        <dbReference type="ARBA" id="ARBA00022741"/>
    </source>
</evidence>
<dbReference type="InterPro" id="IPR027417">
    <property type="entry name" value="P-loop_NTPase"/>
</dbReference>
<dbReference type="Proteomes" id="UP000054937">
    <property type="component" value="Unassembled WGS sequence"/>
</dbReference>
<dbReference type="GO" id="GO:0006281">
    <property type="term" value="P:DNA repair"/>
    <property type="evidence" value="ECO:0007669"/>
    <property type="project" value="TreeGrafter"/>
</dbReference>
<keyword evidence="8" id="KW-1185">Reference proteome</keyword>
<dbReference type="InterPro" id="IPR049730">
    <property type="entry name" value="SNF2/RAD54-like_C"/>
</dbReference>
<keyword evidence="1" id="KW-0547">Nucleotide-binding</keyword>
<evidence type="ECO:0000256" key="4">
    <source>
        <dbReference type="ARBA" id="ARBA00022840"/>
    </source>
</evidence>
<evidence type="ECO:0000256" key="3">
    <source>
        <dbReference type="ARBA" id="ARBA00022806"/>
    </source>
</evidence>
<dbReference type="CDD" id="cd18793">
    <property type="entry name" value="SF2_C_SNF"/>
    <property type="match status" value="1"/>
</dbReference>
<dbReference type="GO" id="GO:0004386">
    <property type="term" value="F:helicase activity"/>
    <property type="evidence" value="ECO:0007669"/>
    <property type="project" value="UniProtKB-KW"/>
</dbReference>
<dbReference type="GO" id="GO:0005524">
    <property type="term" value="F:ATP binding"/>
    <property type="evidence" value="ECO:0007669"/>
    <property type="project" value="UniProtKB-KW"/>
</dbReference>
<sequence length="634" mass="73369">MQNEQIQQDFSGFQIKCFPPFVEKAIIPIKESLVIKSGNQILHKIQYSDDDRTKTLDCLPIELKQKLYAYQKQGIEFGLRNLGRILIGDEMGVGKTIQSIALAYCYYEKWPLLVVSPSSLRLNWKDEILMWLPDIKENQVQVISKGKEQVKKEAKVIIISYDLCVKFTETFRKMNIQIAIADEAHYLKNSQAKRTEALTPILCRCQHILLLTGTPALARPKEIFSLISIIRPDVFFNFRDFGNRYCDPKPSTRFRGIEYEGSSNPKELNYILRKNIMVRRLKKDVLQELPPKRRQRIKISTDQKVVNQILTILNQTGANSFEKLFKALRNEKNGLNEGILQNDDFIQTDEGGSMYEALTKCYLLTGKAKIPGILEYIHELLENDVKFIIFAHHLEVLDAIQEYVQKHSVQFIRIDGGVGHSDRHTRVKSFQENENVKVAILSITAAGTGLTLTATSNILFAEMHWTPAVMQQAEDRAHRIGQINCVNCHYLIGENTIDEKLYDKLLAKFSVVSDILDQDKRYFDVEEHTGKMGAYNVEANHKQKMMEKEKQKLEQGQTVLNTFFKPKNSLIEKLKEQQEEDKQRKLSGKQVPIELEIEDISDISEIQQQFIKQQQQLIQFYLKKYNLIKPIIYM</sequence>
<keyword evidence="3" id="KW-0347">Helicase</keyword>
<dbReference type="Pfam" id="PF00271">
    <property type="entry name" value="Helicase_C"/>
    <property type="match status" value="1"/>
</dbReference>
<evidence type="ECO:0000256" key="2">
    <source>
        <dbReference type="ARBA" id="ARBA00022801"/>
    </source>
</evidence>
<dbReference type="PROSITE" id="PS51192">
    <property type="entry name" value="HELICASE_ATP_BIND_1"/>
    <property type="match status" value="1"/>
</dbReference>
<dbReference type="Gene3D" id="3.40.50.10810">
    <property type="entry name" value="Tandem AAA-ATPase domain"/>
    <property type="match status" value="1"/>
</dbReference>
<dbReference type="FunCoup" id="A0A0V0QLZ2">
    <property type="interactions" value="3"/>
</dbReference>
<dbReference type="PANTHER" id="PTHR45766:SF3">
    <property type="entry name" value="DNA ANNEALING HELICASE AND ENDONUCLEASE ZRANB3"/>
    <property type="match status" value="1"/>
</dbReference>
<dbReference type="InParanoid" id="A0A0V0QLZ2"/>
<dbReference type="SMART" id="SM00490">
    <property type="entry name" value="HELICc"/>
    <property type="match status" value="1"/>
</dbReference>
<dbReference type="CDD" id="cd18010">
    <property type="entry name" value="DEXHc_HARP_SMARCAL1"/>
    <property type="match status" value="1"/>
</dbReference>
<dbReference type="AlphaFoldDB" id="A0A0V0QLZ2"/>
<name>A0A0V0QLZ2_PSEPJ</name>
<evidence type="ECO:0000259" key="6">
    <source>
        <dbReference type="PROSITE" id="PS51194"/>
    </source>
</evidence>
<feature type="domain" description="Helicase ATP-binding" evidence="5">
    <location>
        <begin position="76"/>
        <end position="233"/>
    </location>
</feature>
<dbReference type="SUPFAM" id="SSF52540">
    <property type="entry name" value="P-loop containing nucleoside triphosphate hydrolases"/>
    <property type="match status" value="2"/>
</dbReference>
<evidence type="ECO:0000313" key="8">
    <source>
        <dbReference type="Proteomes" id="UP000054937"/>
    </source>
</evidence>
<dbReference type="InterPro" id="IPR038718">
    <property type="entry name" value="SNF2-like_sf"/>
</dbReference>
<dbReference type="OMA" id="DMANSAH"/>
<keyword evidence="4" id="KW-0067">ATP-binding</keyword>
<gene>
    <name evidence="7" type="ORF">PPERSA_09274</name>
</gene>
<dbReference type="InterPro" id="IPR001650">
    <property type="entry name" value="Helicase_C-like"/>
</dbReference>
<dbReference type="GO" id="GO:0016787">
    <property type="term" value="F:hydrolase activity"/>
    <property type="evidence" value="ECO:0007669"/>
    <property type="project" value="UniProtKB-KW"/>
</dbReference>
<dbReference type="Gene3D" id="3.40.50.300">
    <property type="entry name" value="P-loop containing nucleotide triphosphate hydrolases"/>
    <property type="match status" value="1"/>
</dbReference>
<protein>
    <submittedName>
        <fullName evidence="7">p-loop containing nucleoside triphosphate hydrolase</fullName>
    </submittedName>
</protein>
<comment type="caution">
    <text evidence="7">The sequence shown here is derived from an EMBL/GenBank/DDBJ whole genome shotgun (WGS) entry which is preliminary data.</text>
</comment>
<dbReference type="InterPro" id="IPR014001">
    <property type="entry name" value="Helicase_ATP-bd"/>
</dbReference>
<evidence type="ECO:0000313" key="7">
    <source>
        <dbReference type="EMBL" id="KRX03262.1"/>
    </source>
</evidence>
<keyword evidence="2 7" id="KW-0378">Hydrolase</keyword>
<dbReference type="PANTHER" id="PTHR45766">
    <property type="entry name" value="DNA ANNEALING HELICASE AND ENDONUCLEASE ZRANB3 FAMILY MEMBER"/>
    <property type="match status" value="1"/>
</dbReference>
<organism evidence="7 8">
    <name type="scientific">Pseudocohnilembus persalinus</name>
    <name type="common">Ciliate</name>
    <dbReference type="NCBI Taxonomy" id="266149"/>
    <lineage>
        <taxon>Eukaryota</taxon>
        <taxon>Sar</taxon>
        <taxon>Alveolata</taxon>
        <taxon>Ciliophora</taxon>
        <taxon>Intramacronucleata</taxon>
        <taxon>Oligohymenophorea</taxon>
        <taxon>Scuticociliatia</taxon>
        <taxon>Philasterida</taxon>
        <taxon>Pseudocohnilembidae</taxon>
        <taxon>Pseudocohnilembus</taxon>
    </lineage>
</organism>
<dbReference type="GO" id="GO:0004520">
    <property type="term" value="F:DNA endonuclease activity"/>
    <property type="evidence" value="ECO:0007669"/>
    <property type="project" value="TreeGrafter"/>
</dbReference>
<dbReference type="PROSITE" id="PS51194">
    <property type="entry name" value="HELICASE_CTER"/>
    <property type="match status" value="1"/>
</dbReference>
<dbReference type="OrthoDB" id="309679at2759"/>
<dbReference type="GO" id="GO:0043596">
    <property type="term" value="C:nuclear replication fork"/>
    <property type="evidence" value="ECO:0007669"/>
    <property type="project" value="TreeGrafter"/>
</dbReference>
<evidence type="ECO:0000259" key="5">
    <source>
        <dbReference type="PROSITE" id="PS51192"/>
    </source>
</evidence>
<accession>A0A0V0QLZ2</accession>
<dbReference type="SMART" id="SM00487">
    <property type="entry name" value="DEXDc"/>
    <property type="match status" value="1"/>
</dbReference>